<dbReference type="PROSITE" id="PS51257">
    <property type="entry name" value="PROKAR_LIPOPROTEIN"/>
    <property type="match status" value="1"/>
</dbReference>
<dbReference type="Gene3D" id="1.25.10.10">
    <property type="entry name" value="Leucine-rich Repeat Variant"/>
    <property type="match status" value="1"/>
</dbReference>
<name>A0A9E7D1W1_9FLAO</name>
<accession>A0A9E7D1W1</accession>
<evidence type="ECO:0000313" key="1">
    <source>
        <dbReference type="EMBL" id="UOB16059.1"/>
    </source>
</evidence>
<evidence type="ECO:0000313" key="2">
    <source>
        <dbReference type="Proteomes" id="UP000831290"/>
    </source>
</evidence>
<protein>
    <recommendedName>
        <fullName evidence="3">HEAT repeat domain-containing protein</fullName>
    </recommendedName>
</protein>
<organism evidence="1 2">
    <name type="scientific">Abyssalbus ytuae</name>
    <dbReference type="NCBI Taxonomy" id="2926907"/>
    <lineage>
        <taxon>Bacteria</taxon>
        <taxon>Pseudomonadati</taxon>
        <taxon>Bacteroidota</taxon>
        <taxon>Flavobacteriia</taxon>
        <taxon>Flavobacteriales</taxon>
        <taxon>Flavobacteriaceae</taxon>
        <taxon>Abyssalbus</taxon>
    </lineage>
</organism>
<reference evidence="1" key="1">
    <citation type="submission" date="2022-03" db="EMBL/GenBank/DDBJ databases">
        <title>Description of Abyssus ytuae gen. nov., sp. nov., a novel member of the family Flavobacteriaceae isolated from the sediment of Mariana Trench.</title>
        <authorList>
            <person name="Zhang J."/>
            <person name="Xu X."/>
        </authorList>
    </citation>
    <scope>NUCLEOTIDE SEQUENCE</scope>
    <source>
        <strain evidence="1">MT3330</strain>
    </source>
</reference>
<proteinExistence type="predicted"/>
<dbReference type="EMBL" id="CP094358">
    <property type="protein sequence ID" value="UOB16059.1"/>
    <property type="molecule type" value="Genomic_DNA"/>
</dbReference>
<dbReference type="SUPFAM" id="SSF48371">
    <property type="entry name" value="ARM repeat"/>
    <property type="match status" value="1"/>
</dbReference>
<dbReference type="Proteomes" id="UP000831290">
    <property type="component" value="Chromosome"/>
</dbReference>
<dbReference type="InterPro" id="IPR011989">
    <property type="entry name" value="ARM-like"/>
</dbReference>
<gene>
    <name evidence="1" type="ORF">MQE35_09940</name>
</gene>
<dbReference type="InterPro" id="IPR016024">
    <property type="entry name" value="ARM-type_fold"/>
</dbReference>
<evidence type="ECO:0008006" key="3">
    <source>
        <dbReference type="Google" id="ProtNLM"/>
    </source>
</evidence>
<dbReference type="KEGG" id="fbm:MQE35_09940"/>
<keyword evidence="2" id="KW-1185">Reference proteome</keyword>
<dbReference type="RefSeq" id="WP_255841210.1">
    <property type="nucleotide sequence ID" value="NZ_CP094358.1"/>
</dbReference>
<dbReference type="AlphaFoldDB" id="A0A9E7D1W1"/>
<sequence length="730" mass="84256">MLLYSRLFITFCMAITIFSCNPKPKVTGFAIVIDKESYTQAKKEVDAYAASIADDGLEPIILIDSLGESTAIREQLNKLYKDDNHPLEGAVFIGDIPVPMVRDAQHFTRAFKMDQDRFSWERSSVPSDRYYDDFDLEFKFLKKDSLYPNLHYYTLKAESSQYLHPEIYTGRIKPFESDHKYKDLKKYLKKVVRLKKKNNPLDETLFFAGHGYNSESMLARMDEKIALYEQLPWLKTQQNGLEYIDFSFDDHIRQRLMSELQRNDLDMALLHHHGGEDAQYLSGLPETKGIAQQVEGVKLFLRSKLRAAKRRGKDLNAVKKGYSDRHGVPLSWFEGSFDEKQIAQDSINYAKMDITLADMEGYIPNTRFIMFDSCFNGAFQLSEYLSGAYIFGDGNTVVIHANSVSALQDKWPDEFVGLLGLGMRVGNWAKHVAYLETHIIGDPTFRFSSDKVSFDLNTALSEHEKNTAFWEEKLNSPYADIQALALRKLFENAYPGLPQLLLDTFKKSPYGVVRMECLKLLTTFNDDYFKEALVLAVDDSYEFVRRQALYLISKCGDDKLAVPLVSAAMANNSSIREEFNIKQSLELFPKDEVMGVFDSLYTHTTYYVHSQELKPIIRNEIEKNTGRWSKTATEIFDSNTSKKEVKFAIRGLRNYNYHPGVPEFCRFAKEAGDPEQQVYMLEALGWFNLSFQKQKILDCCKEIMDSTDYPEEVREEALRTINRLSAFWYR</sequence>